<dbReference type="PANTHER" id="PTHR43441">
    <property type="entry name" value="RIBOSOMAL-PROTEIN-SERINE ACETYLTRANSFERASE"/>
    <property type="match status" value="1"/>
</dbReference>
<sequence length="232" mass="26464">MARNLEHWTGCPRPERKALEGRFARLEPLSAARHGDGLFSAATVDDAAARFTYLPEVPPSSRADFQPWLDTAQASDDPLYFVVIDREKGVVGGRQTLMRITEGMGVIEIGHIYWSSMIARTPVTTEAFFLFARHVFDTLGYRRFEWKCDNANGPSKRAALRFGMTPEGVFRQAAVVKGKNRDTAWFSIIDGEWPVLRNAFEQWLDPANFDSEGRQIRRLEELRPKRKSNDQE</sequence>
<dbReference type="FunFam" id="3.40.630.30:FF:000047">
    <property type="entry name" value="Acetyltransferase, GNAT family"/>
    <property type="match status" value="1"/>
</dbReference>
<name>A0AAE2ZQT8_9HYPH</name>
<gene>
    <name evidence="2" type="ORF">K1W69_18790</name>
</gene>
<dbReference type="GO" id="GO:0008999">
    <property type="term" value="F:protein-N-terminal-alanine acetyltransferase activity"/>
    <property type="evidence" value="ECO:0007669"/>
    <property type="project" value="TreeGrafter"/>
</dbReference>
<comment type="caution">
    <text evidence="2">The sequence shown here is derived from an EMBL/GenBank/DDBJ whole genome shotgun (WGS) entry which is preliminary data.</text>
</comment>
<proteinExistence type="predicted"/>
<keyword evidence="3" id="KW-1185">Reference proteome</keyword>
<dbReference type="InterPro" id="IPR000182">
    <property type="entry name" value="GNAT_dom"/>
</dbReference>
<dbReference type="InterPro" id="IPR051908">
    <property type="entry name" value="Ribosomal_N-acetyltransferase"/>
</dbReference>
<protein>
    <submittedName>
        <fullName evidence="2">GNAT family N-acetyltransferase</fullName>
    </submittedName>
</protein>
<dbReference type="Pfam" id="PF13302">
    <property type="entry name" value="Acetyltransf_3"/>
    <property type="match status" value="1"/>
</dbReference>
<dbReference type="AlphaFoldDB" id="A0AAE2ZQT8"/>
<organism evidence="2 3">
    <name type="scientific">Flavimaribacter sediminis</name>
    <dbReference type="NCBI Taxonomy" id="2865987"/>
    <lineage>
        <taxon>Bacteria</taxon>
        <taxon>Pseudomonadati</taxon>
        <taxon>Pseudomonadota</taxon>
        <taxon>Alphaproteobacteria</taxon>
        <taxon>Hyphomicrobiales</taxon>
        <taxon>Rhizobiaceae</taxon>
        <taxon>Flavimaribacter</taxon>
    </lineage>
</organism>
<dbReference type="Gene3D" id="3.40.630.30">
    <property type="match status" value="1"/>
</dbReference>
<dbReference type="PANTHER" id="PTHR43441:SF2">
    <property type="entry name" value="FAMILY ACETYLTRANSFERASE, PUTATIVE (AFU_ORTHOLOGUE AFUA_7G00850)-RELATED"/>
    <property type="match status" value="1"/>
</dbReference>
<feature type="domain" description="N-acetyltransferase" evidence="1">
    <location>
        <begin position="26"/>
        <end position="165"/>
    </location>
</feature>
<evidence type="ECO:0000259" key="1">
    <source>
        <dbReference type="Pfam" id="PF13302"/>
    </source>
</evidence>
<reference evidence="2" key="1">
    <citation type="submission" date="2021-08" db="EMBL/GenBank/DDBJ databases">
        <title>Hoeflea bacterium WL0058 sp. nov., isolated from the sediment.</title>
        <authorList>
            <person name="Wang L."/>
            <person name="Zhang D."/>
        </authorList>
    </citation>
    <scope>NUCLEOTIDE SEQUENCE</scope>
    <source>
        <strain evidence="2">WL0058</strain>
    </source>
</reference>
<dbReference type="GO" id="GO:1990189">
    <property type="term" value="F:protein N-terminal-serine acetyltransferase activity"/>
    <property type="evidence" value="ECO:0007669"/>
    <property type="project" value="TreeGrafter"/>
</dbReference>
<accession>A0AAE2ZQT8</accession>
<dbReference type="SUPFAM" id="SSF55729">
    <property type="entry name" value="Acyl-CoA N-acyltransferases (Nat)"/>
    <property type="match status" value="1"/>
</dbReference>
<evidence type="ECO:0000313" key="3">
    <source>
        <dbReference type="Proteomes" id="UP001196509"/>
    </source>
</evidence>
<dbReference type="Proteomes" id="UP001196509">
    <property type="component" value="Unassembled WGS sequence"/>
</dbReference>
<evidence type="ECO:0000313" key="2">
    <source>
        <dbReference type="EMBL" id="MBW8639250.1"/>
    </source>
</evidence>
<dbReference type="RefSeq" id="WP_220229948.1">
    <property type="nucleotide sequence ID" value="NZ_JAICBX010000003.1"/>
</dbReference>
<dbReference type="InterPro" id="IPR016181">
    <property type="entry name" value="Acyl_CoA_acyltransferase"/>
</dbReference>
<dbReference type="EMBL" id="JAICBX010000003">
    <property type="protein sequence ID" value="MBW8639250.1"/>
    <property type="molecule type" value="Genomic_DNA"/>
</dbReference>